<dbReference type="InParanoid" id="G0P401"/>
<dbReference type="OMA" id="IHEYTTI"/>
<name>G0P401_CAEBE</name>
<proteinExistence type="predicted"/>
<dbReference type="OrthoDB" id="5857052at2759"/>
<dbReference type="HOGENOM" id="CLU_098406_0_0_1"/>
<evidence type="ECO:0000313" key="1">
    <source>
        <dbReference type="EMBL" id="EGT44403.1"/>
    </source>
</evidence>
<gene>
    <name evidence="1" type="ORF">CAEBREN_21577</name>
</gene>
<dbReference type="Proteomes" id="UP000008068">
    <property type="component" value="Unassembled WGS sequence"/>
</dbReference>
<organism evidence="2">
    <name type="scientific">Caenorhabditis brenneri</name>
    <name type="common">Nematode worm</name>
    <dbReference type="NCBI Taxonomy" id="135651"/>
    <lineage>
        <taxon>Eukaryota</taxon>
        <taxon>Metazoa</taxon>
        <taxon>Ecdysozoa</taxon>
        <taxon>Nematoda</taxon>
        <taxon>Chromadorea</taxon>
        <taxon>Rhabditida</taxon>
        <taxon>Rhabditina</taxon>
        <taxon>Rhabditomorpha</taxon>
        <taxon>Rhabditoidea</taxon>
        <taxon>Rhabditidae</taxon>
        <taxon>Peloderinae</taxon>
        <taxon>Caenorhabditis</taxon>
    </lineage>
</organism>
<dbReference type="AlphaFoldDB" id="G0P401"/>
<dbReference type="eggNOG" id="ENOG502TI85">
    <property type="taxonomic scope" value="Eukaryota"/>
</dbReference>
<accession>G0P401</accession>
<reference evidence="2" key="1">
    <citation type="submission" date="2011-07" db="EMBL/GenBank/DDBJ databases">
        <authorList>
            <consortium name="Caenorhabditis brenneri Sequencing and Analysis Consortium"/>
            <person name="Wilson R.K."/>
        </authorList>
    </citation>
    <scope>NUCLEOTIDE SEQUENCE [LARGE SCALE GENOMIC DNA]</scope>
    <source>
        <strain evidence="2">PB2801</strain>
    </source>
</reference>
<evidence type="ECO:0000313" key="2">
    <source>
        <dbReference type="Proteomes" id="UP000008068"/>
    </source>
</evidence>
<keyword evidence="2" id="KW-1185">Reference proteome</keyword>
<dbReference type="STRING" id="135651.G0P401"/>
<dbReference type="EMBL" id="GL380055">
    <property type="protein sequence ID" value="EGT44403.1"/>
    <property type="molecule type" value="Genomic_DNA"/>
</dbReference>
<protein>
    <submittedName>
        <fullName evidence="1">Uncharacterized protein</fullName>
    </submittedName>
</protein>
<sequence>MERRNREKIARTKEFTVILELQFCSTSSASSSFELTTDAPVNSIPDFASTTTTSSPFDMDLELKNIADICLTNREHELLAGDIVKHFFASAVNYRLVREAQEVIGLEELRDVLGFAPLGPWTNYSKSSKEEIEAATTIEEYYTLREPRSEVRSLDSDYFYEKNFPPAIAFLDKRIPTVRTIYRNKFAEIRSRPDAKVPIDRKEVDHMIHEYTTIAIRINEAFSAWSLTDCILRGELPL</sequence>